<feature type="compositionally biased region" description="Basic and acidic residues" evidence="1">
    <location>
        <begin position="242"/>
        <end position="255"/>
    </location>
</feature>
<name>A0A8J4BSL7_9CHLO</name>
<feature type="region of interest" description="Disordered" evidence="1">
    <location>
        <begin position="242"/>
        <end position="280"/>
    </location>
</feature>
<feature type="compositionally biased region" description="Pro residues" evidence="1">
    <location>
        <begin position="270"/>
        <end position="280"/>
    </location>
</feature>
<gene>
    <name evidence="2" type="ORF">Vafri_20970</name>
</gene>
<organism evidence="2 3">
    <name type="scientific">Volvox africanus</name>
    <dbReference type="NCBI Taxonomy" id="51714"/>
    <lineage>
        <taxon>Eukaryota</taxon>
        <taxon>Viridiplantae</taxon>
        <taxon>Chlorophyta</taxon>
        <taxon>core chlorophytes</taxon>
        <taxon>Chlorophyceae</taxon>
        <taxon>CS clade</taxon>
        <taxon>Chlamydomonadales</taxon>
        <taxon>Volvocaceae</taxon>
        <taxon>Volvox</taxon>
    </lineage>
</organism>
<evidence type="ECO:0000313" key="3">
    <source>
        <dbReference type="Proteomes" id="UP000747399"/>
    </source>
</evidence>
<feature type="region of interest" description="Disordered" evidence="1">
    <location>
        <begin position="161"/>
        <end position="180"/>
    </location>
</feature>
<keyword evidence="3" id="KW-1185">Reference proteome</keyword>
<accession>A0A8J4BSL7</accession>
<feature type="compositionally biased region" description="Pro residues" evidence="1">
    <location>
        <begin position="68"/>
        <end position="83"/>
    </location>
</feature>
<dbReference type="AlphaFoldDB" id="A0A8J4BSL7"/>
<comment type="caution">
    <text evidence="2">The sequence shown here is derived from an EMBL/GenBank/DDBJ whole genome shotgun (WGS) entry which is preliminary data.</text>
</comment>
<feature type="region of interest" description="Disordered" evidence="1">
    <location>
        <begin position="1"/>
        <end position="23"/>
    </location>
</feature>
<feature type="region of interest" description="Disordered" evidence="1">
    <location>
        <begin position="65"/>
        <end position="84"/>
    </location>
</feature>
<proteinExistence type="predicted"/>
<evidence type="ECO:0000256" key="1">
    <source>
        <dbReference type="SAM" id="MobiDB-lite"/>
    </source>
</evidence>
<protein>
    <submittedName>
        <fullName evidence="2">Uncharacterized protein</fullName>
    </submittedName>
</protein>
<dbReference type="Proteomes" id="UP000747399">
    <property type="component" value="Unassembled WGS sequence"/>
</dbReference>
<dbReference type="EMBL" id="BNCO01000101">
    <property type="protein sequence ID" value="GIL67620.1"/>
    <property type="molecule type" value="Genomic_DNA"/>
</dbReference>
<reference evidence="2" key="1">
    <citation type="journal article" date="2021" name="Proc. Natl. Acad. Sci. U.S.A.">
        <title>Three genomes in the algal genus Volvox reveal the fate of a haploid sex-determining region after a transition to homothallism.</title>
        <authorList>
            <person name="Yamamoto K."/>
            <person name="Hamaji T."/>
            <person name="Kawai-Toyooka H."/>
            <person name="Matsuzaki R."/>
            <person name="Takahashi F."/>
            <person name="Nishimura Y."/>
            <person name="Kawachi M."/>
            <person name="Noguchi H."/>
            <person name="Minakuchi Y."/>
            <person name="Umen J.G."/>
            <person name="Toyoda A."/>
            <person name="Nozaki H."/>
        </authorList>
    </citation>
    <scope>NUCLEOTIDE SEQUENCE</scope>
    <source>
        <strain evidence="2">NIES-3780</strain>
    </source>
</reference>
<sequence length="280" mass="30827">MLAAACSSPPPRRTHHPQPTGLAYYQRRHRCYGEHRRRRQGQLRPMLQLLQQEQLRGSLEVLDLPFDHQPPPARSASAPPAPPIRRLLSPLSKWPGRHLRAPLQPEPHASSVAWQSRATATAARMPYLDPPRPPPGPPRLPGSGWRWQLALGPAAVPFPPLPPPGAAAADDPVSPSPRPLGSAGWPAWAIRLDPPQRQPLGTPACLHFLLPPRHPPKRQSLTRQVLKRHRVLLLAPLQPVVRDEWVPDRANRTDDEPGSDEAGAVALTPLQPPCQPPPSS</sequence>
<evidence type="ECO:0000313" key="2">
    <source>
        <dbReference type="EMBL" id="GIL67620.1"/>
    </source>
</evidence>